<keyword evidence="2" id="KW-1185">Reference proteome</keyword>
<evidence type="ECO:0000313" key="2">
    <source>
        <dbReference type="Proteomes" id="UP000199515"/>
    </source>
</evidence>
<dbReference type="EMBL" id="FNON01000002">
    <property type="protein sequence ID" value="SDX20369.1"/>
    <property type="molecule type" value="Genomic_DNA"/>
</dbReference>
<reference evidence="1 2" key="1">
    <citation type="submission" date="2016-10" db="EMBL/GenBank/DDBJ databases">
        <authorList>
            <person name="de Groot N.N."/>
        </authorList>
    </citation>
    <scope>NUCLEOTIDE SEQUENCE [LARGE SCALE GENOMIC DNA]</scope>
    <source>
        <strain evidence="1 2">CPCC 202699</strain>
    </source>
</reference>
<dbReference type="STRING" id="589385.SAMN05421504_102650"/>
<organism evidence="1 2">
    <name type="scientific">Amycolatopsis xylanica</name>
    <dbReference type="NCBI Taxonomy" id="589385"/>
    <lineage>
        <taxon>Bacteria</taxon>
        <taxon>Bacillati</taxon>
        <taxon>Actinomycetota</taxon>
        <taxon>Actinomycetes</taxon>
        <taxon>Pseudonocardiales</taxon>
        <taxon>Pseudonocardiaceae</taxon>
        <taxon>Amycolatopsis</taxon>
    </lineage>
</organism>
<name>A0A1H2ZUK3_9PSEU</name>
<proteinExistence type="predicted"/>
<gene>
    <name evidence="1" type="ORF">SAMN05421504_102650</name>
</gene>
<evidence type="ECO:0000313" key="1">
    <source>
        <dbReference type="EMBL" id="SDX20369.1"/>
    </source>
</evidence>
<dbReference type="Proteomes" id="UP000199515">
    <property type="component" value="Unassembled WGS sequence"/>
</dbReference>
<dbReference type="RefSeq" id="WP_218134723.1">
    <property type="nucleotide sequence ID" value="NZ_FNON01000002.1"/>
</dbReference>
<accession>A0A1H2ZUK3</accession>
<dbReference type="AlphaFoldDB" id="A0A1H2ZUK3"/>
<sequence>MIGYWDPVPVIRESAGVVVPGIAVALPEPGDYLHGKWEERNWRNVPGPLYGADTDTCWCGRLQAPESVCYDDEYGQEFVYRQPRSRAETYRLLQAAWADPFSGYAMDGDEHWTPESVREWWSERAKLREWTAKAAATWATSENKYEIEAAQGLRDFLSYQDTELEGDLRVYLFWLSERRAPGAEEALPTLA</sequence>
<protein>
    <recommendedName>
        <fullName evidence="3">Ferredoxin</fullName>
    </recommendedName>
</protein>
<evidence type="ECO:0008006" key="3">
    <source>
        <dbReference type="Google" id="ProtNLM"/>
    </source>
</evidence>